<evidence type="ECO:0000256" key="7">
    <source>
        <dbReference type="RuleBase" id="RU004504"/>
    </source>
</evidence>
<evidence type="ECO:0000259" key="8">
    <source>
        <dbReference type="Pfam" id="PF00266"/>
    </source>
</evidence>
<dbReference type="PIRSF" id="PIRSF000524">
    <property type="entry name" value="SPT"/>
    <property type="match status" value="1"/>
</dbReference>
<keyword evidence="3 5" id="KW-0663">Pyridoxal phosphate</keyword>
<evidence type="ECO:0000313" key="9">
    <source>
        <dbReference type="EMBL" id="ALG05290.2"/>
    </source>
</evidence>
<dbReference type="InterPro" id="IPR024169">
    <property type="entry name" value="SP_NH2Trfase/AEP_transaminase"/>
</dbReference>
<dbReference type="PANTHER" id="PTHR21152">
    <property type="entry name" value="AMINOTRANSFERASE CLASS V"/>
    <property type="match status" value="1"/>
</dbReference>
<feature type="binding site" evidence="4">
    <location>
        <position position="329"/>
    </location>
    <ligand>
        <name>substrate</name>
    </ligand>
</feature>
<dbReference type="InterPro" id="IPR015424">
    <property type="entry name" value="PyrdxlP-dep_Trfase"/>
</dbReference>
<dbReference type="InterPro" id="IPR000192">
    <property type="entry name" value="Aminotrans_V_dom"/>
</dbReference>
<dbReference type="Gene3D" id="3.40.640.10">
    <property type="entry name" value="Type I PLP-dependent aspartate aminotransferase-like (Major domain)"/>
    <property type="match status" value="1"/>
</dbReference>
<organism evidence="9">
    <name type="scientific">uncultured bacterium 5G12</name>
    <dbReference type="NCBI Taxonomy" id="1701325"/>
    <lineage>
        <taxon>Bacteria</taxon>
        <taxon>environmental samples</taxon>
    </lineage>
</organism>
<accession>A0A0N9HTG9</accession>
<dbReference type="InterPro" id="IPR015421">
    <property type="entry name" value="PyrdxlP-dep_Trfase_major"/>
</dbReference>
<dbReference type="SUPFAM" id="SSF53383">
    <property type="entry name" value="PLP-dependent transferases"/>
    <property type="match status" value="1"/>
</dbReference>
<dbReference type="Pfam" id="PF00266">
    <property type="entry name" value="Aminotran_5"/>
    <property type="match status" value="1"/>
</dbReference>
<dbReference type="PANTHER" id="PTHR21152:SF40">
    <property type="entry name" value="ALANINE--GLYOXYLATE AMINOTRANSFERASE"/>
    <property type="match status" value="1"/>
</dbReference>
<evidence type="ECO:0000256" key="6">
    <source>
        <dbReference type="RuleBase" id="RU004075"/>
    </source>
</evidence>
<dbReference type="GO" id="GO:0019265">
    <property type="term" value="P:glycine biosynthetic process, by transamination of glyoxylate"/>
    <property type="evidence" value="ECO:0007669"/>
    <property type="project" value="TreeGrafter"/>
</dbReference>
<protein>
    <submittedName>
        <fullName evidence="9">Phosphoserine aminotransferase/L-aspartate aminotransferase</fullName>
    </submittedName>
</protein>
<comment type="similarity">
    <text evidence="2 6">Belongs to the class-V pyridoxal-phosphate-dependent aminotransferase family.</text>
</comment>
<dbReference type="InterPro" id="IPR015422">
    <property type="entry name" value="PyrdxlP-dep_Trfase_small"/>
</dbReference>
<feature type="modified residue" description="N6-(pyridoxal phosphate)lysine" evidence="5">
    <location>
        <position position="187"/>
    </location>
</feature>
<gene>
    <name evidence="9" type="ORF">5G12_031</name>
</gene>
<dbReference type="GO" id="GO:0008453">
    <property type="term" value="F:alanine-glyoxylate transaminase activity"/>
    <property type="evidence" value="ECO:0007669"/>
    <property type="project" value="TreeGrafter"/>
</dbReference>
<evidence type="ECO:0000256" key="1">
    <source>
        <dbReference type="ARBA" id="ARBA00001933"/>
    </source>
</evidence>
<dbReference type="GO" id="GO:0004760">
    <property type="term" value="F:L-serine-pyruvate transaminase activity"/>
    <property type="evidence" value="ECO:0007669"/>
    <property type="project" value="TreeGrafter"/>
</dbReference>
<feature type="domain" description="Aminotransferase class V" evidence="8">
    <location>
        <begin position="5"/>
        <end position="321"/>
    </location>
</feature>
<sequence>MEKRYLFTPGPTPVPPAVLAAGAEPIVHHRGADFREIYASVLGRLKEVFRTEADVLLFTASGSGAMESAAANLCAPGDRVTVVSHGSFGERWLAICEQHQLDVHAIRYEWGERPDPAEVGAAVREQGTGIVFCQHSDTSTGVVSDVQAIKESVGDATLVVDAVSSLGAVPLETEAWGIDVVVSGSQKALMAPPGLAMVSVPGHVLAQVKPSRSFYFDWPRNKKAQDVLDAAFTPAVSTIRSLDVALGLLLEQGLAAAFERHIRLGRATRAGVKAMGLELFSPDDDTAAVVTAVRAPDGIDADELLRHLRDRHGVTLAPGQQHLKGKIFRIGHIGWFDIFDIASALAAVELSLTELGAEIERGLAVPAAFEAFERPAVGA</sequence>
<dbReference type="Gene3D" id="3.90.1150.10">
    <property type="entry name" value="Aspartate Aminotransferase, domain 1"/>
    <property type="match status" value="1"/>
</dbReference>
<dbReference type="PROSITE" id="PS00595">
    <property type="entry name" value="AA_TRANSFER_CLASS_5"/>
    <property type="match status" value="1"/>
</dbReference>
<keyword evidence="9" id="KW-0032">Aminotransferase</keyword>
<proteinExistence type="inferred from homology"/>
<comment type="cofactor">
    <cofactor evidence="1 5 7">
        <name>pyridoxal 5'-phosphate</name>
        <dbReference type="ChEBI" id="CHEBI:597326"/>
    </cofactor>
</comment>
<name>A0A0N9HTG9_9BACT</name>
<evidence type="ECO:0000256" key="3">
    <source>
        <dbReference type="ARBA" id="ARBA00022898"/>
    </source>
</evidence>
<dbReference type="InterPro" id="IPR020578">
    <property type="entry name" value="Aminotrans_V_PyrdxlP_BS"/>
</dbReference>
<evidence type="ECO:0000256" key="2">
    <source>
        <dbReference type="ARBA" id="ARBA00009236"/>
    </source>
</evidence>
<evidence type="ECO:0000256" key="5">
    <source>
        <dbReference type="PIRSR" id="PIRSR000524-50"/>
    </source>
</evidence>
<dbReference type="AlphaFoldDB" id="A0A0N9HTG9"/>
<reference evidence="9" key="1">
    <citation type="submission" date="2016-04" db="EMBL/GenBank/DDBJ databases">
        <title>Exploring the genomic information of specific uncultured soil bacteria through a new metagenomic library-based strategy.</title>
        <authorList>
            <person name="Liu Y."/>
            <person name="Zhang R."/>
        </authorList>
    </citation>
    <scope>NUCLEOTIDE SEQUENCE</scope>
</reference>
<dbReference type="EMBL" id="KT342857">
    <property type="protein sequence ID" value="ALG05290.2"/>
    <property type="molecule type" value="Genomic_DNA"/>
</dbReference>
<evidence type="ECO:0000256" key="4">
    <source>
        <dbReference type="PIRSR" id="PIRSR000524-1"/>
    </source>
</evidence>
<keyword evidence="9" id="KW-0808">Transferase</keyword>